<accession>A0ABS7P5G1</accession>
<dbReference type="PANTHER" id="PTHR48098:SF1">
    <property type="entry name" value="DIACYLGLYCEROL ACYLTRANSFERASE_MYCOLYLTRANSFERASE AG85A"/>
    <property type="match status" value="1"/>
</dbReference>
<dbReference type="Proteomes" id="UP000825228">
    <property type="component" value="Unassembled WGS sequence"/>
</dbReference>
<dbReference type="InterPro" id="IPR000801">
    <property type="entry name" value="Esterase-like"/>
</dbReference>
<dbReference type="SUPFAM" id="SSF53474">
    <property type="entry name" value="alpha/beta-Hydrolases"/>
    <property type="match status" value="1"/>
</dbReference>
<gene>
    <name evidence="2" type="ORF">HQ603_12975</name>
</gene>
<dbReference type="Pfam" id="PF00756">
    <property type="entry name" value="Esterase"/>
    <property type="match status" value="1"/>
</dbReference>
<keyword evidence="3" id="KW-1185">Reference proteome</keyword>
<dbReference type="EMBL" id="JABUBU010000012">
    <property type="protein sequence ID" value="MBY6367669.1"/>
    <property type="molecule type" value="Genomic_DNA"/>
</dbReference>
<organism evidence="2 3">
    <name type="scientific">Rhodococcoides corynebacterioides</name>
    <dbReference type="NCBI Taxonomy" id="53972"/>
    <lineage>
        <taxon>Bacteria</taxon>
        <taxon>Bacillati</taxon>
        <taxon>Actinomycetota</taxon>
        <taxon>Actinomycetes</taxon>
        <taxon>Mycobacteriales</taxon>
        <taxon>Nocardiaceae</taxon>
        <taxon>Rhodococcoides</taxon>
    </lineage>
</organism>
<evidence type="ECO:0000313" key="3">
    <source>
        <dbReference type="Proteomes" id="UP000825228"/>
    </source>
</evidence>
<comment type="caution">
    <text evidence="2">The sequence shown here is derived from an EMBL/GenBank/DDBJ whole genome shotgun (WGS) entry which is preliminary data.</text>
</comment>
<dbReference type="InterPro" id="IPR029058">
    <property type="entry name" value="AB_hydrolase_fold"/>
</dbReference>
<evidence type="ECO:0000256" key="1">
    <source>
        <dbReference type="SAM" id="SignalP"/>
    </source>
</evidence>
<dbReference type="RefSeq" id="WP_222684938.1">
    <property type="nucleotide sequence ID" value="NZ_JABUBT010000014.1"/>
</dbReference>
<feature type="signal peptide" evidence="1">
    <location>
        <begin position="1"/>
        <end position="27"/>
    </location>
</feature>
<dbReference type="Gene3D" id="3.40.50.1820">
    <property type="entry name" value="alpha/beta hydrolase"/>
    <property type="match status" value="1"/>
</dbReference>
<evidence type="ECO:0000313" key="2">
    <source>
        <dbReference type="EMBL" id="MBY6367669.1"/>
    </source>
</evidence>
<dbReference type="InterPro" id="IPR050583">
    <property type="entry name" value="Mycobacterial_A85_antigen"/>
</dbReference>
<dbReference type="PANTHER" id="PTHR48098">
    <property type="entry name" value="ENTEROCHELIN ESTERASE-RELATED"/>
    <property type="match status" value="1"/>
</dbReference>
<protein>
    <submittedName>
        <fullName evidence="2">Esterase family protein</fullName>
    </submittedName>
</protein>
<feature type="chain" id="PRO_5045325049" evidence="1">
    <location>
        <begin position="28"/>
        <end position="340"/>
    </location>
</feature>
<keyword evidence="1" id="KW-0732">Signal</keyword>
<name>A0ABS7P5G1_9NOCA</name>
<sequence>MRRLAALAASCLATTALVVATPTVAFADPAGPVSVVGETGARVVSVVMQTDRRALVSVFSPSMGREIPVQVLLPADRSAPRPSLYVLDGVSAGEETNYTESTWTAKTDAVAFFADKPVNVVLPISGRGSYYADWQRPDPVLGVNMWETFLTRELPPLIDAQFSGTGVNALMGLSMGAQGAMNLIAKHPALYTGVAAFSGCYDNRSNETKNAVRTTVGSTGGDATNMWGSNSDPAWADNDPSLRVDALRGKQIYVSSGTGLPGPYEAGGSPAEELMDALLVGGPLEAAANLCTTGFVDTLARAGVPATIVRKPWGTHSWRYWQDEMHGSWPVLARALGIGN</sequence>
<reference evidence="2 3" key="1">
    <citation type="submission" date="2020-06" db="EMBL/GenBank/DDBJ databases">
        <title>Taxonomy, biology and ecology of Rhodococcus bacteria occurring in California pistachio and other woody hosts as revealed by genome sequence analyses.</title>
        <authorList>
            <person name="Gai Y."/>
            <person name="Riely B."/>
        </authorList>
    </citation>
    <scope>NUCLEOTIDE SEQUENCE [LARGE SCALE GENOMIC DNA]</scope>
    <source>
        <strain evidence="2 3">BP-281</strain>
    </source>
</reference>
<proteinExistence type="predicted"/>